<evidence type="ECO:0000256" key="1">
    <source>
        <dbReference type="ARBA" id="ARBA00022723"/>
    </source>
</evidence>
<dbReference type="Pfam" id="PF13277">
    <property type="entry name" value="YmdB"/>
    <property type="match status" value="1"/>
</dbReference>
<evidence type="ECO:0000256" key="5">
    <source>
        <dbReference type="PIRSR" id="PIRSR004789-50"/>
    </source>
</evidence>
<keyword evidence="2" id="KW-0378">Hydrolase</keyword>
<evidence type="ECO:0000256" key="4">
    <source>
        <dbReference type="ARBA" id="ARBA00061401"/>
    </source>
</evidence>
<gene>
    <name evidence="7" type="ORF">HYY20_13370</name>
</gene>
<dbReference type="PANTHER" id="PTHR36303:SF1">
    <property type="entry name" value="2',3'-CYCLIC-NUCLEOTIDE 2'-PHOSPHODIESTERASE"/>
    <property type="match status" value="1"/>
</dbReference>
<dbReference type="PIRSF" id="PIRSF004789">
    <property type="entry name" value="DR1281"/>
    <property type="match status" value="1"/>
</dbReference>
<dbReference type="Proteomes" id="UP000769766">
    <property type="component" value="Unassembled WGS sequence"/>
</dbReference>
<accession>A0A932FZU7</accession>
<feature type="binding site" evidence="6">
    <location>
        <position position="40"/>
    </location>
    <ligand>
        <name>Fe cation</name>
        <dbReference type="ChEBI" id="CHEBI:24875"/>
        <label>1</label>
    </ligand>
</feature>
<evidence type="ECO:0000313" key="7">
    <source>
        <dbReference type="EMBL" id="MBI2877859.1"/>
    </source>
</evidence>
<proteinExistence type="inferred from homology"/>
<dbReference type="PANTHER" id="PTHR36303">
    <property type="entry name" value="2',3'-CYCLIC-NUCLEOTIDE 2'-PHOSPHODIESTERASE"/>
    <property type="match status" value="1"/>
</dbReference>
<evidence type="ECO:0000313" key="8">
    <source>
        <dbReference type="Proteomes" id="UP000769766"/>
    </source>
</evidence>
<dbReference type="GO" id="GO:0046872">
    <property type="term" value="F:metal ion binding"/>
    <property type="evidence" value="ECO:0007669"/>
    <property type="project" value="UniProtKB-KW"/>
</dbReference>
<dbReference type="NCBIfam" id="TIGR00282">
    <property type="entry name" value="TIGR00282 family metallophosphoesterase"/>
    <property type="match status" value="1"/>
</dbReference>
<dbReference type="FunFam" id="3.60.21.10:FF:000016">
    <property type="entry name" value="Putative metallophosphoesterase"/>
    <property type="match status" value="1"/>
</dbReference>
<feature type="binding site" evidence="6">
    <location>
        <position position="151"/>
    </location>
    <ligand>
        <name>Fe cation</name>
        <dbReference type="ChEBI" id="CHEBI:24875"/>
        <label>2</label>
    </ligand>
</feature>
<dbReference type="InterPro" id="IPR005235">
    <property type="entry name" value="YmdB-like"/>
</dbReference>
<keyword evidence="3" id="KW-0408">Iron</keyword>
<feature type="binding site" evidence="6">
    <location>
        <position position="8"/>
    </location>
    <ligand>
        <name>Fe cation</name>
        <dbReference type="ChEBI" id="CHEBI:24875"/>
        <label>1</label>
    </ligand>
</feature>
<dbReference type="GO" id="GO:0004113">
    <property type="term" value="F:2',3'-cyclic-nucleotide 3'-phosphodiesterase activity"/>
    <property type="evidence" value="ECO:0007669"/>
    <property type="project" value="TreeGrafter"/>
</dbReference>
<feature type="binding site" evidence="6">
    <location>
        <position position="39"/>
    </location>
    <ligand>
        <name>Fe cation</name>
        <dbReference type="ChEBI" id="CHEBI:24875"/>
        <label>1</label>
    </ligand>
</feature>
<feature type="binding site" evidence="6">
    <location>
        <position position="176"/>
    </location>
    <ligand>
        <name>Fe cation</name>
        <dbReference type="ChEBI" id="CHEBI:24875"/>
        <label>2</label>
    </ligand>
</feature>
<evidence type="ECO:0000256" key="3">
    <source>
        <dbReference type="ARBA" id="ARBA00023004"/>
    </source>
</evidence>
<comment type="similarity">
    <text evidence="4">Belongs to the YmdB-like family.</text>
</comment>
<dbReference type="Gene3D" id="3.60.21.10">
    <property type="match status" value="1"/>
</dbReference>
<keyword evidence="1 6" id="KW-0479">Metal-binding</keyword>
<dbReference type="InterPro" id="IPR029052">
    <property type="entry name" value="Metallo-depent_PP-like"/>
</dbReference>
<feature type="binding site" evidence="6">
    <location>
        <position position="178"/>
    </location>
    <ligand>
        <name>Fe cation</name>
        <dbReference type="ChEBI" id="CHEBI:24875"/>
        <label>1</label>
    </ligand>
</feature>
<evidence type="ECO:0000256" key="2">
    <source>
        <dbReference type="ARBA" id="ARBA00022801"/>
    </source>
</evidence>
<feature type="binding site" evidence="6">
    <location>
        <position position="67"/>
    </location>
    <ligand>
        <name>Fe cation</name>
        <dbReference type="ChEBI" id="CHEBI:24875"/>
        <label>2</label>
    </ligand>
</feature>
<feature type="binding site" evidence="6">
    <location>
        <position position="39"/>
    </location>
    <ligand>
        <name>Fe cation</name>
        <dbReference type="ChEBI" id="CHEBI:24875"/>
        <label>2</label>
    </ligand>
</feature>
<feature type="active site" description="Proton donor" evidence="5">
    <location>
        <position position="68"/>
    </location>
</feature>
<sequence length="258" mass="28135">MRILFIGDIMGKAGRKAVEEFLPGLVASHQIDLCIGNCENAAGGFGVTPEIAEQLFQMGFEVLTSGNHIWDKKEVLPYLERQGRLLRPANYPPEAPGTGSVICEARSGKKVAVLNLQGRVFMECIDCPFKRADQEIPRLRSQTPIIVVDMHAETTSEKNAMGWYLDGRVSAVVGTHTHVPTADETILPAGTAYITDVGMTGPADSIIGIEKEPALRRFLHRIPQKFDPAKGPGRLQAVLLEIDAETGRAQGITRVRVP</sequence>
<evidence type="ECO:0000256" key="6">
    <source>
        <dbReference type="PIRSR" id="PIRSR004789-51"/>
    </source>
</evidence>
<name>A0A932FZU7_UNCTE</name>
<organism evidence="7 8">
    <name type="scientific">Tectimicrobiota bacterium</name>
    <dbReference type="NCBI Taxonomy" id="2528274"/>
    <lineage>
        <taxon>Bacteria</taxon>
        <taxon>Pseudomonadati</taxon>
        <taxon>Nitrospinota/Tectimicrobiota group</taxon>
        <taxon>Candidatus Tectimicrobiota</taxon>
    </lineage>
</organism>
<dbReference type="SUPFAM" id="SSF56300">
    <property type="entry name" value="Metallo-dependent phosphatases"/>
    <property type="match status" value="1"/>
</dbReference>
<dbReference type="CDD" id="cd07382">
    <property type="entry name" value="MPP_DR1281"/>
    <property type="match status" value="1"/>
</dbReference>
<dbReference type="EMBL" id="JACPRF010000408">
    <property type="protein sequence ID" value="MBI2877859.1"/>
    <property type="molecule type" value="Genomic_DNA"/>
</dbReference>
<comment type="caution">
    <text evidence="7">The sequence shown here is derived from an EMBL/GenBank/DDBJ whole genome shotgun (WGS) entry which is preliminary data.</text>
</comment>
<reference evidence="7" key="1">
    <citation type="submission" date="2020-07" db="EMBL/GenBank/DDBJ databases">
        <title>Huge and variable diversity of episymbiotic CPR bacteria and DPANN archaea in groundwater ecosystems.</title>
        <authorList>
            <person name="He C.Y."/>
            <person name="Keren R."/>
            <person name="Whittaker M."/>
            <person name="Farag I.F."/>
            <person name="Doudna J."/>
            <person name="Cate J.H.D."/>
            <person name="Banfield J.F."/>
        </authorList>
    </citation>
    <scope>NUCLEOTIDE SEQUENCE</scope>
    <source>
        <strain evidence="7">NC_groundwater_672_Ag_B-0.1um_62_36</strain>
    </source>
</reference>
<dbReference type="AlphaFoldDB" id="A0A932FZU7"/>
<protein>
    <submittedName>
        <fullName evidence="7">TIGR00282 family metallophosphoesterase</fullName>
    </submittedName>
</protein>